<feature type="region of interest" description="Disordered" evidence="1">
    <location>
        <begin position="108"/>
        <end position="132"/>
    </location>
</feature>
<evidence type="ECO:0000256" key="1">
    <source>
        <dbReference type="SAM" id="MobiDB-lite"/>
    </source>
</evidence>
<reference evidence="2" key="1">
    <citation type="submission" date="2020-07" db="EMBL/GenBank/DDBJ databases">
        <authorList>
            <person name="Ferguson B K."/>
        </authorList>
    </citation>
    <scope>NUCLEOTIDE SEQUENCE</scope>
    <source>
        <strain evidence="2">L06</strain>
    </source>
</reference>
<accession>A0A6V7LZG0</accession>
<dbReference type="EMBL" id="CADCXW020000347">
    <property type="protein sequence ID" value="CAD1581439.1"/>
    <property type="molecule type" value="Genomic_DNA"/>
</dbReference>
<evidence type="ECO:0000313" key="2">
    <source>
        <dbReference type="EMBL" id="CAD1581439.1"/>
    </source>
</evidence>
<organism evidence="2">
    <name type="scientific">Bracon brevicornis</name>
    <dbReference type="NCBI Taxonomy" id="1563983"/>
    <lineage>
        <taxon>Eukaryota</taxon>
        <taxon>Metazoa</taxon>
        <taxon>Ecdysozoa</taxon>
        <taxon>Arthropoda</taxon>
        <taxon>Hexapoda</taxon>
        <taxon>Insecta</taxon>
        <taxon>Pterygota</taxon>
        <taxon>Neoptera</taxon>
        <taxon>Endopterygota</taxon>
        <taxon>Hymenoptera</taxon>
        <taxon>Apocrita</taxon>
        <taxon>Ichneumonoidea</taxon>
        <taxon>Braconidae</taxon>
        <taxon>Braconinae</taxon>
        <taxon>Bracon</taxon>
    </lineage>
</organism>
<proteinExistence type="predicted"/>
<name>A0A6V7LZG0_9HYME</name>
<gene>
    <name evidence="2" type="ORF">BBRV_LOCUS119384</name>
</gene>
<dbReference type="AlphaFoldDB" id="A0A6V7LZG0"/>
<sequence length="132" mass="14938">MNVITGQQLRALIAKRAQIVVAQKCAGKVDRSCQTYVTRTGKQRRQGCANCFSRDGHEFTECEQPYRRGFRHTCGAEGVDEEDCVYPHGIAHEMTLNQYRTLTQSKKTIKAPLQTNQPIEEVDTEHMGDKPP</sequence>
<protein>
    <submittedName>
        <fullName evidence="2">Uncharacterized protein</fullName>
    </submittedName>
</protein>